<dbReference type="PANTHER" id="PTHR11362">
    <property type="entry name" value="PHOSPHATIDYLETHANOLAMINE-BINDING PROTEIN"/>
    <property type="match status" value="1"/>
</dbReference>
<evidence type="ECO:0008006" key="4">
    <source>
        <dbReference type="Google" id="ProtNLM"/>
    </source>
</evidence>
<dbReference type="AlphaFoldDB" id="A0AAD9T2P1"/>
<name>A0AAD9T2P1_9HELO</name>
<dbReference type="InterPro" id="IPR035810">
    <property type="entry name" value="PEBP_euk"/>
</dbReference>
<evidence type="ECO:0000313" key="2">
    <source>
        <dbReference type="EMBL" id="KAK2627215.1"/>
    </source>
</evidence>
<keyword evidence="3" id="KW-1185">Reference proteome</keyword>
<protein>
    <recommendedName>
        <fullName evidence="4">PEBP-like protein</fullName>
    </recommendedName>
</protein>
<dbReference type="FunFam" id="1.20.58.1180:FF:000001">
    <property type="entry name" value="Mitochondrial large ribosomal subunit YmL35"/>
    <property type="match status" value="1"/>
</dbReference>
<dbReference type="InterPro" id="IPR036610">
    <property type="entry name" value="PEBP-like_sf"/>
</dbReference>
<evidence type="ECO:0000313" key="3">
    <source>
        <dbReference type="Proteomes" id="UP001285354"/>
    </source>
</evidence>
<dbReference type="Pfam" id="PF01161">
    <property type="entry name" value="PBP"/>
    <property type="match status" value="1"/>
</dbReference>
<sequence>MAVCQKAVRPLARCLKTSQSSCQSARVIRKFTSSSRSNEEATVDTIPLKPVFDPATVTNPQQERALMKTGVVPIGSRRRRAALKSSDNIPFEQLPYQCFQEARKVLAKDREEKLKLIATERSRISTLLATDAAQIRGGETTKQTRLASMRRYLEWLKIQADINDPLIKKRFEDGEGDMSKPIYRYLADQKWRKYQHKLIVQRINQLSIVPDIFASFEPTAEVKLAFRDRNVQPGDFVDSRVSEVPARLKVQVFDKGERLVTIVLVDSDVPVLDKDSFTSRCHYMAVNIPLSPTDTSIPLSRIKEDQLVMPWLPPFAQKGTPYHRYSIFVLQQEPGQILNVATLQEKITRDSFKVLDFAGKVDKEGKSLETVIERPFKVKSFVDWCKLKPIGVGIFRSLWDEGTAGVMHRAGIEGADVEFKKKRVIAIKPKQKKRGWEARHSGPKYKSLER</sequence>
<dbReference type="EMBL" id="JAUBYV010000004">
    <property type="protein sequence ID" value="KAK2627215.1"/>
    <property type="molecule type" value="Genomic_DNA"/>
</dbReference>
<accession>A0AAD9T2P1</accession>
<gene>
    <name evidence="2" type="ORF">QTJ16_003181</name>
</gene>
<dbReference type="SUPFAM" id="SSF49777">
    <property type="entry name" value="PEBP-like"/>
    <property type="match status" value="1"/>
</dbReference>
<feature type="compositionally biased region" description="Basic and acidic residues" evidence="1">
    <location>
        <begin position="434"/>
        <end position="450"/>
    </location>
</feature>
<dbReference type="Proteomes" id="UP001285354">
    <property type="component" value="Unassembled WGS sequence"/>
</dbReference>
<dbReference type="CDD" id="cd00866">
    <property type="entry name" value="PEBP_euk"/>
    <property type="match status" value="1"/>
</dbReference>
<comment type="caution">
    <text evidence="2">The sequence shown here is derived from an EMBL/GenBank/DDBJ whole genome shotgun (WGS) entry which is preliminary data.</text>
</comment>
<proteinExistence type="predicted"/>
<evidence type="ECO:0000256" key="1">
    <source>
        <dbReference type="SAM" id="MobiDB-lite"/>
    </source>
</evidence>
<dbReference type="Gene3D" id="3.90.280.10">
    <property type="entry name" value="PEBP-like"/>
    <property type="match status" value="1"/>
</dbReference>
<feature type="region of interest" description="Disordered" evidence="1">
    <location>
        <begin position="430"/>
        <end position="450"/>
    </location>
</feature>
<organism evidence="2 3">
    <name type="scientific">Diplocarpon rosae</name>
    <dbReference type="NCBI Taxonomy" id="946125"/>
    <lineage>
        <taxon>Eukaryota</taxon>
        <taxon>Fungi</taxon>
        <taxon>Dikarya</taxon>
        <taxon>Ascomycota</taxon>
        <taxon>Pezizomycotina</taxon>
        <taxon>Leotiomycetes</taxon>
        <taxon>Helotiales</taxon>
        <taxon>Drepanopezizaceae</taxon>
        <taxon>Diplocarpon</taxon>
    </lineage>
</organism>
<dbReference type="PANTHER" id="PTHR11362:SF82">
    <property type="entry name" value="PHOSPHATIDYLETHANOLAMINE-BINDING PROTEIN 4"/>
    <property type="match status" value="1"/>
</dbReference>
<dbReference type="Gene3D" id="1.20.58.1180">
    <property type="match status" value="1"/>
</dbReference>
<dbReference type="InterPro" id="IPR008914">
    <property type="entry name" value="PEBP"/>
</dbReference>
<reference evidence="2" key="1">
    <citation type="submission" date="2023-06" db="EMBL/GenBank/DDBJ databases">
        <title>Draft genome of Marssonina rosae.</title>
        <authorList>
            <person name="Cheng Q."/>
        </authorList>
    </citation>
    <scope>NUCLEOTIDE SEQUENCE</scope>
    <source>
        <strain evidence="2">R4</strain>
    </source>
</reference>